<keyword evidence="4" id="KW-1185">Reference proteome</keyword>
<feature type="region of interest" description="Disordered" evidence="1">
    <location>
        <begin position="282"/>
        <end position="331"/>
    </location>
</feature>
<keyword evidence="2" id="KW-0812">Transmembrane</keyword>
<feature type="transmembrane region" description="Helical" evidence="2">
    <location>
        <begin position="108"/>
        <end position="127"/>
    </location>
</feature>
<sequence>MSSNLESMKRDRNENDKAKYKKWRQWEQQRKEYGRWVTFWNFIVYSIFPAVFLLGYGYICKENHKIIEEFGMEWAFLCFLACCILDIVACIVGIISVWTGLNEGILRFANGLLLVDTLLNIAVAFALPAENGDGSHAEFLSQTKYPSHCYNRDALMNPPSNCHDLQRLAGFIWLTLILLVLRTFCIIHGSYTASVARYGTFYPVNEPEWDYDGPIVILPSVATHPYKVVVNHPIYRPGVNSMTHVRLTQSQKLQMDFGYEEGGRKPDVNANTPGEQNDMARKAVSMKKAGEVVNRSTGECTSHENDLGRNHDNRHNPKLRFNKKRHQKQEK</sequence>
<gene>
    <name evidence="3" type="ORF">ODALV1_LOCUS28030</name>
</gene>
<keyword evidence="2" id="KW-1133">Transmembrane helix</keyword>
<feature type="compositionally biased region" description="Basic residues" evidence="1">
    <location>
        <begin position="316"/>
        <end position="331"/>
    </location>
</feature>
<evidence type="ECO:0000256" key="1">
    <source>
        <dbReference type="SAM" id="MobiDB-lite"/>
    </source>
</evidence>
<name>A0ABP1RZG2_9HEXA</name>
<feature type="compositionally biased region" description="Basic and acidic residues" evidence="1">
    <location>
        <begin position="301"/>
        <end position="315"/>
    </location>
</feature>
<comment type="caution">
    <text evidence="3">The sequence shown here is derived from an EMBL/GenBank/DDBJ whole genome shotgun (WGS) entry which is preliminary data.</text>
</comment>
<reference evidence="3 4" key="1">
    <citation type="submission" date="2024-08" db="EMBL/GenBank/DDBJ databases">
        <authorList>
            <person name="Cucini C."/>
            <person name="Frati F."/>
        </authorList>
    </citation>
    <scope>NUCLEOTIDE SEQUENCE [LARGE SCALE GENOMIC DNA]</scope>
</reference>
<evidence type="ECO:0000313" key="4">
    <source>
        <dbReference type="Proteomes" id="UP001642540"/>
    </source>
</evidence>
<dbReference type="EMBL" id="CAXLJM020000131">
    <property type="protein sequence ID" value="CAL8139860.1"/>
    <property type="molecule type" value="Genomic_DNA"/>
</dbReference>
<protein>
    <submittedName>
        <fullName evidence="3">Uncharacterized protein</fullName>
    </submittedName>
</protein>
<evidence type="ECO:0000256" key="2">
    <source>
        <dbReference type="SAM" id="Phobius"/>
    </source>
</evidence>
<feature type="transmembrane region" description="Helical" evidence="2">
    <location>
        <begin position="39"/>
        <end position="59"/>
    </location>
</feature>
<proteinExistence type="predicted"/>
<feature type="transmembrane region" description="Helical" evidence="2">
    <location>
        <begin position="168"/>
        <end position="187"/>
    </location>
</feature>
<keyword evidence="2" id="KW-0472">Membrane</keyword>
<accession>A0ABP1RZG2</accession>
<dbReference type="Proteomes" id="UP001642540">
    <property type="component" value="Unassembled WGS sequence"/>
</dbReference>
<organism evidence="3 4">
    <name type="scientific">Orchesella dallaii</name>
    <dbReference type="NCBI Taxonomy" id="48710"/>
    <lineage>
        <taxon>Eukaryota</taxon>
        <taxon>Metazoa</taxon>
        <taxon>Ecdysozoa</taxon>
        <taxon>Arthropoda</taxon>
        <taxon>Hexapoda</taxon>
        <taxon>Collembola</taxon>
        <taxon>Entomobryomorpha</taxon>
        <taxon>Entomobryoidea</taxon>
        <taxon>Orchesellidae</taxon>
        <taxon>Orchesellinae</taxon>
        <taxon>Orchesella</taxon>
    </lineage>
</organism>
<feature type="transmembrane region" description="Helical" evidence="2">
    <location>
        <begin position="74"/>
        <end position="101"/>
    </location>
</feature>
<evidence type="ECO:0000313" key="3">
    <source>
        <dbReference type="EMBL" id="CAL8139860.1"/>
    </source>
</evidence>